<dbReference type="Pfam" id="PF01116">
    <property type="entry name" value="F_bP_aldolase"/>
    <property type="match status" value="1"/>
</dbReference>
<evidence type="ECO:0000256" key="1">
    <source>
        <dbReference type="ARBA" id="ARBA00001947"/>
    </source>
</evidence>
<evidence type="ECO:0000313" key="2">
    <source>
        <dbReference type="EMBL" id="GIH16004.1"/>
    </source>
</evidence>
<dbReference type="Gene3D" id="3.20.20.70">
    <property type="entry name" value="Aldolase class I"/>
    <property type="match status" value="1"/>
</dbReference>
<dbReference type="GO" id="GO:0005975">
    <property type="term" value="P:carbohydrate metabolic process"/>
    <property type="evidence" value="ECO:0007669"/>
    <property type="project" value="InterPro"/>
</dbReference>
<dbReference type="RefSeq" id="WP_239133771.1">
    <property type="nucleotide sequence ID" value="NZ_BONZ01000039.1"/>
</dbReference>
<organism evidence="2 3">
    <name type="scientific">Rugosimonospora africana</name>
    <dbReference type="NCBI Taxonomy" id="556532"/>
    <lineage>
        <taxon>Bacteria</taxon>
        <taxon>Bacillati</taxon>
        <taxon>Actinomycetota</taxon>
        <taxon>Actinomycetes</taxon>
        <taxon>Micromonosporales</taxon>
        <taxon>Micromonosporaceae</taxon>
        <taxon>Rugosimonospora</taxon>
    </lineage>
</organism>
<dbReference type="InterPro" id="IPR000771">
    <property type="entry name" value="FBA_II"/>
</dbReference>
<dbReference type="InterPro" id="IPR013785">
    <property type="entry name" value="Aldolase_TIM"/>
</dbReference>
<sequence length="93" mass="9876">MPGRSCRQKIHRWLYHTFLGAPGARTDPDEAAAYVEATGVDALAVAVGSSHAMTDRTAILDHQLITALHHAVSVPLVLPGSSGWHPARGASDR</sequence>
<comment type="caution">
    <text evidence="2">The sequence shown here is derived from an EMBL/GenBank/DDBJ whole genome shotgun (WGS) entry which is preliminary data.</text>
</comment>
<protein>
    <submittedName>
        <fullName evidence="2">Uncharacterized protein</fullName>
    </submittedName>
</protein>
<name>A0A8J3QT63_9ACTN</name>
<evidence type="ECO:0000313" key="3">
    <source>
        <dbReference type="Proteomes" id="UP000642748"/>
    </source>
</evidence>
<dbReference type="AlphaFoldDB" id="A0A8J3QT63"/>
<proteinExistence type="predicted"/>
<gene>
    <name evidence="2" type="ORF">Raf01_41760</name>
</gene>
<dbReference type="GO" id="GO:0016832">
    <property type="term" value="F:aldehyde-lyase activity"/>
    <property type="evidence" value="ECO:0007669"/>
    <property type="project" value="InterPro"/>
</dbReference>
<dbReference type="Proteomes" id="UP000642748">
    <property type="component" value="Unassembled WGS sequence"/>
</dbReference>
<keyword evidence="3" id="KW-1185">Reference proteome</keyword>
<dbReference type="SUPFAM" id="SSF51569">
    <property type="entry name" value="Aldolase"/>
    <property type="match status" value="1"/>
</dbReference>
<dbReference type="GO" id="GO:0008270">
    <property type="term" value="F:zinc ion binding"/>
    <property type="evidence" value="ECO:0007669"/>
    <property type="project" value="InterPro"/>
</dbReference>
<dbReference type="EMBL" id="BONZ01000039">
    <property type="protein sequence ID" value="GIH16004.1"/>
    <property type="molecule type" value="Genomic_DNA"/>
</dbReference>
<reference evidence="2" key="1">
    <citation type="submission" date="2021-01" db="EMBL/GenBank/DDBJ databases">
        <title>Whole genome shotgun sequence of Rugosimonospora africana NBRC 104875.</title>
        <authorList>
            <person name="Komaki H."/>
            <person name="Tamura T."/>
        </authorList>
    </citation>
    <scope>NUCLEOTIDE SEQUENCE</scope>
    <source>
        <strain evidence="2">NBRC 104875</strain>
    </source>
</reference>
<accession>A0A8J3QT63</accession>
<comment type="cofactor">
    <cofactor evidence="1">
        <name>Zn(2+)</name>
        <dbReference type="ChEBI" id="CHEBI:29105"/>
    </cofactor>
</comment>